<accession>A0ABQ6FXH0</accession>
<comment type="caution">
    <text evidence="1">The sequence shown here is derived from an EMBL/GenBank/DDBJ whole genome shotgun (WGS) entry which is preliminary data.</text>
</comment>
<gene>
    <name evidence="1" type="ORF">KDH_58030</name>
</gene>
<keyword evidence="2" id="KW-1185">Reference proteome</keyword>
<proteinExistence type="predicted"/>
<organism evidence="1 2">
    <name type="scientific">Dictyobacter halimunensis</name>
    <dbReference type="NCBI Taxonomy" id="3026934"/>
    <lineage>
        <taxon>Bacteria</taxon>
        <taxon>Bacillati</taxon>
        <taxon>Chloroflexota</taxon>
        <taxon>Ktedonobacteria</taxon>
        <taxon>Ktedonobacterales</taxon>
        <taxon>Dictyobacteraceae</taxon>
        <taxon>Dictyobacter</taxon>
    </lineage>
</organism>
<dbReference type="Proteomes" id="UP001344906">
    <property type="component" value="Unassembled WGS sequence"/>
</dbReference>
<reference evidence="1 2" key="1">
    <citation type="submission" date="2023-02" db="EMBL/GenBank/DDBJ databases">
        <title>Dictyobacter halimunensis sp. nov., a new member of the class Ktedonobacteria from forest soil in a geothermal area.</title>
        <authorList>
            <person name="Rachmania M.K."/>
            <person name="Ningsih F."/>
            <person name="Sakai Y."/>
            <person name="Yabe S."/>
            <person name="Yokota A."/>
            <person name="Sjamsuridzal W."/>
        </authorList>
    </citation>
    <scope>NUCLEOTIDE SEQUENCE [LARGE SCALE GENOMIC DNA]</scope>
    <source>
        <strain evidence="1 2">S3.2.2.5</strain>
    </source>
</reference>
<protein>
    <submittedName>
        <fullName evidence="1">Uncharacterized protein</fullName>
    </submittedName>
</protein>
<sequence>MGMEKSAARIEFMGDTLLYGEEENRPQGPNLRNRFYCYIAGWKNNNVNMRRNGASKDGSDYVL</sequence>
<name>A0ABQ6FXH0_9CHLR</name>
<evidence type="ECO:0000313" key="2">
    <source>
        <dbReference type="Proteomes" id="UP001344906"/>
    </source>
</evidence>
<evidence type="ECO:0000313" key="1">
    <source>
        <dbReference type="EMBL" id="GLV58975.1"/>
    </source>
</evidence>
<dbReference type="EMBL" id="BSRI01000002">
    <property type="protein sequence ID" value="GLV58975.1"/>
    <property type="molecule type" value="Genomic_DNA"/>
</dbReference>